<dbReference type="EC" id="6.1.1.1" evidence="8"/>
<dbReference type="GO" id="GO:0005829">
    <property type="term" value="C:cytosol"/>
    <property type="evidence" value="ECO:0007669"/>
    <property type="project" value="TreeGrafter"/>
</dbReference>
<dbReference type="SUPFAM" id="SSF52374">
    <property type="entry name" value="Nucleotidylyl transferase"/>
    <property type="match status" value="1"/>
</dbReference>
<dbReference type="GO" id="GO:0005524">
    <property type="term" value="F:ATP binding"/>
    <property type="evidence" value="ECO:0007669"/>
    <property type="project" value="UniProtKB-KW"/>
</dbReference>
<evidence type="ECO:0000256" key="1">
    <source>
        <dbReference type="ARBA" id="ARBA00005594"/>
    </source>
</evidence>
<dbReference type="RefSeq" id="XP_016226022.1">
    <property type="nucleotide sequence ID" value="XM_016366504.1"/>
</dbReference>
<dbReference type="Gene3D" id="1.10.240.10">
    <property type="entry name" value="Tyrosyl-Transfer RNA Synthetase"/>
    <property type="match status" value="1"/>
</dbReference>
<evidence type="ECO:0000313" key="11">
    <source>
        <dbReference type="EMBL" id="KIV94448.1"/>
    </source>
</evidence>
<dbReference type="PROSITE" id="PS00178">
    <property type="entry name" value="AA_TRNA_LIGASE_I"/>
    <property type="match status" value="1"/>
</dbReference>
<dbReference type="CDD" id="cd00805">
    <property type="entry name" value="TyrRS_core"/>
    <property type="match status" value="1"/>
</dbReference>
<gene>
    <name evidence="11" type="ORF">PV10_02215</name>
</gene>
<dbReference type="PRINTS" id="PR01040">
    <property type="entry name" value="TRNASYNTHTYR"/>
</dbReference>
<keyword evidence="3 8" id="KW-0547">Nucleotide-binding</keyword>
<feature type="region of interest" description="Disordered" evidence="9">
    <location>
        <begin position="587"/>
        <end position="612"/>
    </location>
</feature>
<evidence type="ECO:0000256" key="4">
    <source>
        <dbReference type="ARBA" id="ARBA00022840"/>
    </source>
</evidence>
<dbReference type="Pfam" id="PF00579">
    <property type="entry name" value="tRNA-synt_1b"/>
    <property type="match status" value="1"/>
</dbReference>
<dbReference type="NCBIfam" id="TIGR00234">
    <property type="entry name" value="tyrS"/>
    <property type="match status" value="1"/>
</dbReference>
<dbReference type="GO" id="GO:0006437">
    <property type="term" value="P:tyrosyl-tRNA aminoacylation"/>
    <property type="evidence" value="ECO:0007669"/>
    <property type="project" value="InterPro"/>
</dbReference>
<dbReference type="OMA" id="TKIHYQL"/>
<dbReference type="GeneID" id="27320060"/>
<proteinExistence type="inferred from homology"/>
<dbReference type="InterPro" id="IPR002305">
    <property type="entry name" value="aa-tRNA-synth_Ic"/>
</dbReference>
<dbReference type="FunFam" id="1.10.240.10:FF:000001">
    <property type="entry name" value="Tyrosine--tRNA ligase"/>
    <property type="match status" value="1"/>
</dbReference>
<sequence>MSTMAGHQSAGLARRSLFLCRTCRSAFLDAHTPNLRLPAGQARWITKRHIDKIKIAEEEWQLQARQIREGKMKSMMTLLEERGYVNQIVGQREEFDELLTARRVGIYAGIDPTAPSMHVGHMVPFMALAFLYIHGYSVYYLLGGVTAAIGDPIGRTTSRAQMSPVQRKANVAAMHLQLKRFAASVDQYAARRGYQREWAWKRSLVNNVQWWTKTSAKEFLEKLGRFIRIGPMLGRDTVKTRLEGDGMSFAEFSYPLAQAWDWWQLYQRGVQVQIGGADQFGNILAGVESVKTIAKNDHEYQSEKGRNEAIDKRIGQRASDEPFGFTVPLLTTATGEKFGKSAGNAVWLDAGMTSPFQLYQFFLRSDDANVEKYLKLLTFLPLPEITQLMQEHEKDQSKRIPHHKLAQEFVELVHGLEAAKQAEQEHRQLYTKGVTLADIAQGIEKSQKAEMEAGQVEQTFINPLLNKHAQPTNWDTQQNTTIQLPRSLVIGQPLSRVVWSAGLVSSRAEGQRLINARGLYMGAKADAKGGMDEALSFTPAKTHVWEINQKYVMDEKLLILRVGKWKMKIINIIPDDEYHASGQTCPGWETEEQGIDGSGSEVPAPDATSVGR</sequence>
<dbReference type="GO" id="GO:0004831">
    <property type="term" value="F:tyrosine-tRNA ligase activity"/>
    <property type="evidence" value="ECO:0007669"/>
    <property type="project" value="UniProtKB-EC"/>
</dbReference>
<comment type="similarity">
    <text evidence="1 8">Belongs to the class-I aminoacyl-tRNA synthetase family.</text>
</comment>
<dbReference type="InterPro" id="IPR001412">
    <property type="entry name" value="aa-tRNA-synth_I_CS"/>
</dbReference>
<dbReference type="VEuPathDB" id="FungiDB:PV10_02215"/>
<dbReference type="GO" id="GO:0005739">
    <property type="term" value="C:mitochondrion"/>
    <property type="evidence" value="ECO:0007669"/>
    <property type="project" value="TreeGrafter"/>
</dbReference>
<reference evidence="11 12" key="1">
    <citation type="submission" date="2015-01" db="EMBL/GenBank/DDBJ databases">
        <title>The Genome Sequence of Exophiala mesophila CBS40295.</title>
        <authorList>
            <consortium name="The Broad Institute Genomics Platform"/>
            <person name="Cuomo C."/>
            <person name="de Hoog S."/>
            <person name="Gorbushina A."/>
            <person name="Stielow B."/>
            <person name="Teixiera M."/>
            <person name="Abouelleil A."/>
            <person name="Chapman S.B."/>
            <person name="Priest M."/>
            <person name="Young S.K."/>
            <person name="Wortman J."/>
            <person name="Nusbaum C."/>
            <person name="Birren B."/>
        </authorList>
    </citation>
    <scope>NUCLEOTIDE SEQUENCE [LARGE SCALE GENOMIC DNA]</scope>
    <source>
        <strain evidence="11 12">CBS 40295</strain>
    </source>
</reference>
<dbReference type="InterPro" id="IPR036986">
    <property type="entry name" value="S4_RNA-bd_sf"/>
</dbReference>
<keyword evidence="2 8" id="KW-0436">Ligase</keyword>
<name>A0A0D2A654_EXOME</name>
<dbReference type="FunFam" id="3.40.50.620:FF:000227">
    <property type="entry name" value="Tyrosine--tRNA ligase"/>
    <property type="match status" value="1"/>
</dbReference>
<dbReference type="STRING" id="212818.A0A0D2A654"/>
<evidence type="ECO:0000256" key="9">
    <source>
        <dbReference type="SAM" id="MobiDB-lite"/>
    </source>
</evidence>
<evidence type="ECO:0000259" key="10">
    <source>
        <dbReference type="Pfam" id="PF16714"/>
    </source>
</evidence>
<dbReference type="PANTHER" id="PTHR11766">
    <property type="entry name" value="TYROSYL-TRNA SYNTHETASE"/>
    <property type="match status" value="1"/>
</dbReference>
<dbReference type="Proteomes" id="UP000054302">
    <property type="component" value="Unassembled WGS sequence"/>
</dbReference>
<keyword evidence="5 8" id="KW-0648">Protein biosynthesis</keyword>
<dbReference type="Gene3D" id="3.10.290.10">
    <property type="entry name" value="RNA-binding S4 domain"/>
    <property type="match status" value="1"/>
</dbReference>
<feature type="domain" description="Tyrosyl-tRNA synthetase C-terminal" evidence="10">
    <location>
        <begin position="473"/>
        <end position="589"/>
    </location>
</feature>
<protein>
    <recommendedName>
        <fullName evidence="8">Tyrosine--tRNA ligase</fullName>
        <ecNumber evidence="8">6.1.1.1</ecNumber>
    </recommendedName>
    <alternativeName>
        <fullName evidence="8">Tyrosyl-tRNA synthetase</fullName>
    </alternativeName>
</protein>
<dbReference type="Pfam" id="PF16714">
    <property type="entry name" value="TyrRSs_C"/>
    <property type="match status" value="1"/>
</dbReference>
<keyword evidence="4 8" id="KW-0067">ATP-binding</keyword>
<evidence type="ECO:0000256" key="7">
    <source>
        <dbReference type="ARBA" id="ARBA00048248"/>
    </source>
</evidence>
<evidence type="ECO:0000256" key="6">
    <source>
        <dbReference type="ARBA" id="ARBA00023146"/>
    </source>
</evidence>
<evidence type="ECO:0000313" key="12">
    <source>
        <dbReference type="Proteomes" id="UP000054302"/>
    </source>
</evidence>
<keyword evidence="12" id="KW-1185">Reference proteome</keyword>
<dbReference type="OrthoDB" id="337870at2759"/>
<dbReference type="AlphaFoldDB" id="A0A0D2A654"/>
<evidence type="ECO:0000256" key="8">
    <source>
        <dbReference type="RuleBase" id="RU361234"/>
    </source>
</evidence>
<dbReference type="PANTHER" id="PTHR11766:SF0">
    <property type="entry name" value="TYROSINE--TRNA LIGASE, MITOCHONDRIAL"/>
    <property type="match status" value="1"/>
</dbReference>
<dbReference type="InterPro" id="IPR024088">
    <property type="entry name" value="Tyr-tRNA-ligase_bac-type"/>
</dbReference>
<evidence type="ECO:0000256" key="2">
    <source>
        <dbReference type="ARBA" id="ARBA00022598"/>
    </source>
</evidence>
<comment type="catalytic activity">
    <reaction evidence="7 8">
        <text>tRNA(Tyr) + L-tyrosine + ATP = L-tyrosyl-tRNA(Tyr) + AMP + diphosphate + H(+)</text>
        <dbReference type="Rhea" id="RHEA:10220"/>
        <dbReference type="Rhea" id="RHEA-COMP:9706"/>
        <dbReference type="Rhea" id="RHEA-COMP:9707"/>
        <dbReference type="ChEBI" id="CHEBI:15378"/>
        <dbReference type="ChEBI" id="CHEBI:30616"/>
        <dbReference type="ChEBI" id="CHEBI:33019"/>
        <dbReference type="ChEBI" id="CHEBI:58315"/>
        <dbReference type="ChEBI" id="CHEBI:78442"/>
        <dbReference type="ChEBI" id="CHEBI:78536"/>
        <dbReference type="ChEBI" id="CHEBI:456215"/>
        <dbReference type="EC" id="6.1.1.1"/>
    </reaction>
</comment>
<accession>A0A0D2A654</accession>
<dbReference type="InterPro" id="IPR032005">
    <property type="entry name" value="TyrRSs_C"/>
</dbReference>
<dbReference type="HOGENOM" id="CLU_024003_4_0_1"/>
<dbReference type="InterPro" id="IPR014729">
    <property type="entry name" value="Rossmann-like_a/b/a_fold"/>
</dbReference>
<organism evidence="11 12">
    <name type="scientific">Exophiala mesophila</name>
    <name type="common">Black yeast-like fungus</name>
    <dbReference type="NCBI Taxonomy" id="212818"/>
    <lineage>
        <taxon>Eukaryota</taxon>
        <taxon>Fungi</taxon>
        <taxon>Dikarya</taxon>
        <taxon>Ascomycota</taxon>
        <taxon>Pezizomycotina</taxon>
        <taxon>Eurotiomycetes</taxon>
        <taxon>Chaetothyriomycetidae</taxon>
        <taxon>Chaetothyriales</taxon>
        <taxon>Herpotrichiellaceae</taxon>
        <taxon>Exophiala</taxon>
    </lineage>
</organism>
<evidence type="ECO:0000256" key="5">
    <source>
        <dbReference type="ARBA" id="ARBA00022917"/>
    </source>
</evidence>
<dbReference type="EMBL" id="KN847521">
    <property type="protein sequence ID" value="KIV94448.1"/>
    <property type="molecule type" value="Genomic_DNA"/>
</dbReference>
<evidence type="ECO:0000256" key="3">
    <source>
        <dbReference type="ARBA" id="ARBA00022741"/>
    </source>
</evidence>
<dbReference type="InterPro" id="IPR002307">
    <property type="entry name" value="Tyr-tRNA-ligase"/>
</dbReference>
<dbReference type="Gene3D" id="3.40.50.620">
    <property type="entry name" value="HUPs"/>
    <property type="match status" value="1"/>
</dbReference>
<dbReference type="GO" id="GO:0003723">
    <property type="term" value="F:RNA binding"/>
    <property type="evidence" value="ECO:0007669"/>
    <property type="project" value="InterPro"/>
</dbReference>
<keyword evidence="6 8" id="KW-0030">Aminoacyl-tRNA synthetase</keyword>